<dbReference type="RefSeq" id="WP_386803346.1">
    <property type="nucleotide sequence ID" value="NZ_JBHTMU010000016.1"/>
</dbReference>
<proteinExistence type="predicted"/>
<dbReference type="EMBL" id="JBHTMU010000016">
    <property type="protein sequence ID" value="MFD1342885.1"/>
    <property type="molecule type" value="Genomic_DNA"/>
</dbReference>
<organism evidence="2 3">
    <name type="scientific">Litorisediminicola beolgyonensis</name>
    <dbReference type="NCBI Taxonomy" id="1173614"/>
    <lineage>
        <taxon>Bacteria</taxon>
        <taxon>Pseudomonadati</taxon>
        <taxon>Pseudomonadota</taxon>
        <taxon>Alphaproteobacteria</taxon>
        <taxon>Rhodobacterales</taxon>
        <taxon>Paracoccaceae</taxon>
        <taxon>Litorisediminicola</taxon>
    </lineage>
</organism>
<evidence type="ECO:0000313" key="2">
    <source>
        <dbReference type="EMBL" id="MFD1342885.1"/>
    </source>
</evidence>
<feature type="compositionally biased region" description="Polar residues" evidence="1">
    <location>
        <begin position="44"/>
        <end position="59"/>
    </location>
</feature>
<keyword evidence="3" id="KW-1185">Reference proteome</keyword>
<evidence type="ECO:0000313" key="3">
    <source>
        <dbReference type="Proteomes" id="UP001597135"/>
    </source>
</evidence>
<protein>
    <recommendedName>
        <fullName evidence="4">Mu-like prophage FluMu N-terminal domain-containing protein</fullName>
    </recommendedName>
</protein>
<dbReference type="Proteomes" id="UP001597135">
    <property type="component" value="Unassembled WGS sequence"/>
</dbReference>
<feature type="compositionally biased region" description="Low complexity" evidence="1">
    <location>
        <begin position="60"/>
        <end position="73"/>
    </location>
</feature>
<sequence length="133" mass="14080">MTDPKPTREELEARAKELGVEFRANIGDETLAERVTQAEAAAANSSQPKAPDATPSSDLASASTGAAGPAPVLEEGEDLVVEVIGPKKGRWRAGRHFTPAPTVIPLSELSEHQKHALISDPRLLVTTRPAQQA</sequence>
<comment type="caution">
    <text evidence="2">The sequence shown here is derived from an EMBL/GenBank/DDBJ whole genome shotgun (WGS) entry which is preliminary data.</text>
</comment>
<evidence type="ECO:0000256" key="1">
    <source>
        <dbReference type="SAM" id="MobiDB-lite"/>
    </source>
</evidence>
<name>A0ABW3ZIK1_9RHOB</name>
<gene>
    <name evidence="2" type="ORF">ACFQ4E_10675</name>
</gene>
<reference evidence="3" key="1">
    <citation type="journal article" date="2019" name="Int. J. Syst. Evol. Microbiol.">
        <title>The Global Catalogue of Microorganisms (GCM) 10K type strain sequencing project: providing services to taxonomists for standard genome sequencing and annotation.</title>
        <authorList>
            <consortium name="The Broad Institute Genomics Platform"/>
            <consortium name="The Broad Institute Genome Sequencing Center for Infectious Disease"/>
            <person name="Wu L."/>
            <person name="Ma J."/>
        </authorList>
    </citation>
    <scope>NUCLEOTIDE SEQUENCE [LARGE SCALE GENOMIC DNA]</scope>
    <source>
        <strain evidence="3">CCUG 62953</strain>
    </source>
</reference>
<feature type="region of interest" description="Disordered" evidence="1">
    <location>
        <begin position="37"/>
        <end position="76"/>
    </location>
</feature>
<accession>A0ABW3ZIK1</accession>
<evidence type="ECO:0008006" key="4">
    <source>
        <dbReference type="Google" id="ProtNLM"/>
    </source>
</evidence>
<dbReference type="SUPFAM" id="SSF160059">
    <property type="entry name" value="PriA/YqbF domain"/>
    <property type="match status" value="1"/>
</dbReference>